<dbReference type="RefSeq" id="WP_259629581.1">
    <property type="nucleotide sequence ID" value="NZ_JANYMP010000041.1"/>
</dbReference>
<proteinExistence type="predicted"/>
<sequence>MLELTKRSQREPVQQRREERPIGGEEPQLSCAQLAFQDGDLVPQHQDFYVLVPVAHGKQAQ</sequence>
<evidence type="ECO:0000256" key="1">
    <source>
        <dbReference type="SAM" id="MobiDB-lite"/>
    </source>
</evidence>
<dbReference type="EMBL" id="JANYMP010000041">
    <property type="protein sequence ID" value="MCS7484128.1"/>
    <property type="molecule type" value="Genomic_DNA"/>
</dbReference>
<feature type="region of interest" description="Disordered" evidence="1">
    <location>
        <begin position="1"/>
        <end position="27"/>
    </location>
</feature>
<keyword evidence="3" id="KW-1185">Reference proteome</keyword>
<organism evidence="2 3">
    <name type="scientific">Umezawaea endophytica</name>
    <dbReference type="NCBI Taxonomy" id="1654476"/>
    <lineage>
        <taxon>Bacteria</taxon>
        <taxon>Bacillati</taxon>
        <taxon>Actinomycetota</taxon>
        <taxon>Actinomycetes</taxon>
        <taxon>Pseudonocardiales</taxon>
        <taxon>Pseudonocardiaceae</taxon>
        <taxon>Umezawaea</taxon>
    </lineage>
</organism>
<feature type="compositionally biased region" description="Basic and acidic residues" evidence="1">
    <location>
        <begin position="1"/>
        <end position="23"/>
    </location>
</feature>
<gene>
    <name evidence="2" type="ORF">NZH93_45485</name>
</gene>
<evidence type="ECO:0000313" key="2">
    <source>
        <dbReference type="EMBL" id="MCS7484128.1"/>
    </source>
</evidence>
<evidence type="ECO:0000313" key="3">
    <source>
        <dbReference type="Proteomes" id="UP001141259"/>
    </source>
</evidence>
<comment type="caution">
    <text evidence="2">The sequence shown here is derived from an EMBL/GenBank/DDBJ whole genome shotgun (WGS) entry which is preliminary data.</text>
</comment>
<name>A0A9X2VWI0_9PSEU</name>
<reference evidence="2" key="1">
    <citation type="submission" date="2022-08" db="EMBL/GenBank/DDBJ databases">
        <authorList>
            <person name="Tistechok S."/>
            <person name="Samborskyy M."/>
            <person name="Roman I."/>
        </authorList>
    </citation>
    <scope>NUCLEOTIDE SEQUENCE</scope>
    <source>
        <strain evidence="2">DSM 103496</strain>
    </source>
</reference>
<accession>A0A9X2VWI0</accession>
<dbReference type="Proteomes" id="UP001141259">
    <property type="component" value="Unassembled WGS sequence"/>
</dbReference>
<dbReference type="AlphaFoldDB" id="A0A9X2VWI0"/>
<protein>
    <submittedName>
        <fullName evidence="2">Uncharacterized protein</fullName>
    </submittedName>
</protein>